<feature type="compositionally biased region" description="Basic and acidic residues" evidence="9">
    <location>
        <begin position="521"/>
        <end position="533"/>
    </location>
</feature>
<keyword evidence="11" id="KW-1185">Reference proteome</keyword>
<dbReference type="PANTHER" id="PTHR30330">
    <property type="entry name" value="AGSS FAMILY TRANSPORTER, SODIUM-ALANINE"/>
    <property type="match status" value="1"/>
</dbReference>
<evidence type="ECO:0000256" key="7">
    <source>
        <dbReference type="ARBA" id="ARBA00023136"/>
    </source>
</evidence>
<evidence type="ECO:0000256" key="9">
    <source>
        <dbReference type="SAM" id="MobiDB-lite"/>
    </source>
</evidence>
<feature type="transmembrane region" description="Helical" evidence="8">
    <location>
        <begin position="244"/>
        <end position="262"/>
    </location>
</feature>
<feature type="transmembrane region" description="Helical" evidence="8">
    <location>
        <begin position="418"/>
        <end position="438"/>
    </location>
</feature>
<protein>
    <submittedName>
        <fullName evidence="10">AGCS family alanine or glycine:cation symporter</fullName>
    </submittedName>
</protein>
<proteinExistence type="inferred from homology"/>
<feature type="transmembrane region" description="Helical" evidence="8">
    <location>
        <begin position="166"/>
        <end position="189"/>
    </location>
</feature>
<keyword evidence="4 8" id="KW-1003">Cell membrane</keyword>
<name>A0A839QP09_9MICO</name>
<organism evidence="10 11">
    <name type="scientific">Helcobacillus massiliensis</name>
    <dbReference type="NCBI Taxonomy" id="521392"/>
    <lineage>
        <taxon>Bacteria</taxon>
        <taxon>Bacillati</taxon>
        <taxon>Actinomycetota</taxon>
        <taxon>Actinomycetes</taxon>
        <taxon>Micrococcales</taxon>
        <taxon>Dermabacteraceae</taxon>
        <taxon>Helcobacillus</taxon>
    </lineage>
</organism>
<dbReference type="GO" id="GO:0005886">
    <property type="term" value="C:plasma membrane"/>
    <property type="evidence" value="ECO:0007669"/>
    <property type="project" value="UniProtKB-SubCell"/>
</dbReference>
<feature type="transmembrane region" description="Helical" evidence="8">
    <location>
        <begin position="7"/>
        <end position="25"/>
    </location>
</feature>
<evidence type="ECO:0000313" key="11">
    <source>
        <dbReference type="Proteomes" id="UP000568050"/>
    </source>
</evidence>
<dbReference type="AlphaFoldDB" id="A0A839QP09"/>
<evidence type="ECO:0000256" key="1">
    <source>
        <dbReference type="ARBA" id="ARBA00004651"/>
    </source>
</evidence>
<dbReference type="InterPro" id="IPR001463">
    <property type="entry name" value="Na/Ala_symport"/>
</dbReference>
<feature type="transmembrane region" description="Helical" evidence="8">
    <location>
        <begin position="213"/>
        <end position="232"/>
    </location>
</feature>
<evidence type="ECO:0000313" key="10">
    <source>
        <dbReference type="EMBL" id="MBB3022044.1"/>
    </source>
</evidence>
<dbReference type="GO" id="GO:0005283">
    <property type="term" value="F:amino acid:sodium symporter activity"/>
    <property type="evidence" value="ECO:0007669"/>
    <property type="project" value="InterPro"/>
</dbReference>
<dbReference type="Pfam" id="PF01235">
    <property type="entry name" value="Na_Ala_symp"/>
    <property type="match status" value="1"/>
</dbReference>
<reference evidence="10 11" key="1">
    <citation type="submission" date="2020-08" db="EMBL/GenBank/DDBJ databases">
        <title>Sequencing the genomes of 1000 actinobacteria strains.</title>
        <authorList>
            <person name="Klenk H.-P."/>
        </authorList>
    </citation>
    <scope>NUCLEOTIDE SEQUENCE [LARGE SCALE GENOMIC DNA]</scope>
    <source>
        <strain evidence="10 11">DSM 23040</strain>
    </source>
</reference>
<comment type="similarity">
    <text evidence="2 8">Belongs to the alanine or glycine:cation symporter (AGCS) (TC 2.A.25) family.</text>
</comment>
<feature type="region of interest" description="Disordered" evidence="9">
    <location>
        <begin position="521"/>
        <end position="555"/>
    </location>
</feature>
<keyword evidence="6 8" id="KW-1133">Transmembrane helix</keyword>
<evidence type="ECO:0000256" key="6">
    <source>
        <dbReference type="ARBA" id="ARBA00022989"/>
    </source>
</evidence>
<evidence type="ECO:0000256" key="3">
    <source>
        <dbReference type="ARBA" id="ARBA00022448"/>
    </source>
</evidence>
<accession>A0A839QP09</accession>
<dbReference type="NCBIfam" id="TIGR00835">
    <property type="entry name" value="agcS"/>
    <property type="match status" value="1"/>
</dbReference>
<feature type="transmembrane region" description="Helical" evidence="8">
    <location>
        <begin position="444"/>
        <end position="461"/>
    </location>
</feature>
<dbReference type="EMBL" id="JACHWP010000001">
    <property type="protein sequence ID" value="MBB3022044.1"/>
    <property type="molecule type" value="Genomic_DNA"/>
</dbReference>
<gene>
    <name evidence="10" type="ORF">FHX50_000292</name>
</gene>
<keyword evidence="3 8" id="KW-0813">Transport</keyword>
<evidence type="ECO:0000256" key="8">
    <source>
        <dbReference type="RuleBase" id="RU363064"/>
    </source>
</evidence>
<evidence type="ECO:0000256" key="4">
    <source>
        <dbReference type="ARBA" id="ARBA00022475"/>
    </source>
</evidence>
<dbReference type="PANTHER" id="PTHR30330:SF3">
    <property type="entry name" value="TRANSCRIPTIONAL REGULATOR, LRP FAMILY"/>
    <property type="match status" value="1"/>
</dbReference>
<dbReference type="PRINTS" id="PR00175">
    <property type="entry name" value="NAALASMPORT"/>
</dbReference>
<dbReference type="RefSeq" id="WP_183373779.1">
    <property type="nucleotide sequence ID" value="NZ_CBCSFZ010000015.1"/>
</dbReference>
<sequence>MSSIDSVIEAVFAPLSAVLSSIIFVELPIFGGVPVVVLWLMLAAVFFTVWLRFQPITGLKHSIAVIRGRYARKTDPGEISSFQALATELSATVGLGNIAGVAIAIVAGGPGAAVWIALFGFFAMSVKMAEAALGSKYRRVLPDGSTLGGPMYVLRDGFAEIGWKRFGVVLAGIYAVCALIGMLGGGNLFQANQVTMIVSSAFGENSVIGQNNWMIGAALAVIVAIVVLGGVTSIARWTSFITPFMAIAYILSVLLIIVMNIGQLPSAVAEIFTGAVSPQGVTGGAIGVAVIGIQRALFSNAAGVGTASMSFSASKTKDPATEGYTAMWGPFVDSVVVCMLTAVAIVITGVHRHGSPDSDGVVLTAEAFGTVTAWFPYVLTAVVFLFGLSTMLSYSFFCEMLATYIFGPSKGVRITFRIIYVLSVVVGAAISMDSMVGFADATTFLVTLPNLLGLYVLARVVRYEILRHRTRVAVGTVSEVDEDLRVGMGDHTPTREQTRTAEMEAIRLDEHETAVHNRLAADPDWPHYSDERSPGAAAADGAAGADGSSGSHATG</sequence>
<keyword evidence="7 8" id="KW-0472">Membrane</keyword>
<dbReference type="Proteomes" id="UP000568050">
    <property type="component" value="Unassembled WGS sequence"/>
</dbReference>
<comment type="subcellular location">
    <subcellularLocation>
        <location evidence="1 8">Cell membrane</location>
        <topology evidence="1 8">Multi-pass membrane protein</topology>
    </subcellularLocation>
</comment>
<feature type="transmembrane region" description="Helical" evidence="8">
    <location>
        <begin position="327"/>
        <end position="348"/>
    </location>
</feature>
<feature type="transmembrane region" description="Helical" evidence="8">
    <location>
        <begin position="383"/>
        <end position="406"/>
    </location>
</feature>
<keyword evidence="8" id="KW-0769">Symport</keyword>
<feature type="compositionally biased region" description="Low complexity" evidence="9">
    <location>
        <begin position="535"/>
        <end position="555"/>
    </location>
</feature>
<dbReference type="Gene3D" id="1.20.1740.10">
    <property type="entry name" value="Amino acid/polyamine transporter I"/>
    <property type="match status" value="1"/>
</dbReference>
<feature type="transmembrane region" description="Helical" evidence="8">
    <location>
        <begin position="31"/>
        <end position="51"/>
    </location>
</feature>
<keyword evidence="5 8" id="KW-0812">Transmembrane</keyword>
<evidence type="ECO:0000256" key="2">
    <source>
        <dbReference type="ARBA" id="ARBA00009261"/>
    </source>
</evidence>
<comment type="caution">
    <text evidence="10">The sequence shown here is derived from an EMBL/GenBank/DDBJ whole genome shotgun (WGS) entry which is preliminary data.</text>
</comment>
<evidence type="ECO:0000256" key="5">
    <source>
        <dbReference type="ARBA" id="ARBA00022692"/>
    </source>
</evidence>